<dbReference type="Proteomes" id="UP000297280">
    <property type="component" value="Unassembled WGS sequence"/>
</dbReference>
<dbReference type="InterPro" id="IPR036291">
    <property type="entry name" value="NAD(P)-bd_dom_sf"/>
</dbReference>
<keyword evidence="1" id="KW-0560">Oxidoreductase</keyword>
<evidence type="ECO:0000313" key="2">
    <source>
        <dbReference type="EMBL" id="TGO89690.1"/>
    </source>
</evidence>
<comment type="caution">
    <text evidence="2">The sequence shown here is derived from an EMBL/GenBank/DDBJ whole genome shotgun (WGS) entry which is preliminary data.</text>
</comment>
<organism evidence="2 3">
    <name type="scientific">Botrytis porri</name>
    <dbReference type="NCBI Taxonomy" id="87229"/>
    <lineage>
        <taxon>Eukaryota</taxon>
        <taxon>Fungi</taxon>
        <taxon>Dikarya</taxon>
        <taxon>Ascomycota</taxon>
        <taxon>Pezizomycotina</taxon>
        <taxon>Leotiomycetes</taxon>
        <taxon>Helotiales</taxon>
        <taxon>Sclerotiniaceae</taxon>
        <taxon>Botrytis</taxon>
    </lineage>
</organism>
<dbReference type="Gene3D" id="3.40.50.720">
    <property type="entry name" value="NAD(P)-binding Rossmann-like Domain"/>
    <property type="match status" value="1"/>
</dbReference>
<accession>A0A4Z1KZ22</accession>
<dbReference type="STRING" id="87229.A0A4Z1KZ22"/>
<evidence type="ECO:0000256" key="1">
    <source>
        <dbReference type="ARBA" id="ARBA00023002"/>
    </source>
</evidence>
<evidence type="ECO:0000313" key="3">
    <source>
        <dbReference type="Proteomes" id="UP000297280"/>
    </source>
</evidence>
<evidence type="ECO:0008006" key="4">
    <source>
        <dbReference type="Google" id="ProtNLM"/>
    </source>
</evidence>
<dbReference type="AlphaFoldDB" id="A0A4Z1KZ22"/>
<dbReference type="PANTHER" id="PTHR43157">
    <property type="entry name" value="PHOSPHATIDYLINOSITOL-GLYCAN BIOSYNTHESIS CLASS F PROTEIN-RELATED"/>
    <property type="match status" value="1"/>
</dbReference>
<keyword evidence="3" id="KW-1185">Reference proteome</keyword>
<dbReference type="EMBL" id="PQXO01000098">
    <property type="protein sequence ID" value="TGO89690.1"/>
    <property type="molecule type" value="Genomic_DNA"/>
</dbReference>
<name>A0A4Z1KZ22_9HELO</name>
<dbReference type="GO" id="GO:0016491">
    <property type="term" value="F:oxidoreductase activity"/>
    <property type="evidence" value="ECO:0007669"/>
    <property type="project" value="UniProtKB-KW"/>
</dbReference>
<proteinExistence type="predicted"/>
<dbReference type="PANTHER" id="PTHR43157:SF31">
    <property type="entry name" value="PHOSPHATIDYLINOSITOL-GLYCAN BIOSYNTHESIS CLASS F PROTEIN"/>
    <property type="match status" value="1"/>
</dbReference>
<reference evidence="2 3" key="1">
    <citation type="submission" date="2017-12" db="EMBL/GenBank/DDBJ databases">
        <title>Comparative genomics of Botrytis spp.</title>
        <authorList>
            <person name="Valero-Jimenez C.A."/>
            <person name="Tapia P."/>
            <person name="Veloso J."/>
            <person name="Silva-Moreno E."/>
            <person name="Staats M."/>
            <person name="Valdes J.H."/>
            <person name="Van Kan J.A.L."/>
        </authorList>
    </citation>
    <scope>NUCLEOTIDE SEQUENCE [LARGE SCALE GENOMIC DNA]</scope>
    <source>
        <strain evidence="2 3">MUCL3349</strain>
    </source>
</reference>
<gene>
    <name evidence="2" type="ORF">BPOR_0098g00210</name>
</gene>
<protein>
    <recommendedName>
        <fullName evidence="4">Ketoreductase (KR) domain-containing protein</fullName>
    </recommendedName>
</protein>
<dbReference type="SUPFAM" id="SSF51735">
    <property type="entry name" value="NAD(P)-binding Rossmann-fold domains"/>
    <property type="match status" value="1"/>
</dbReference>
<sequence length="177" mass="18835">MAAAVVTQPHNLLLLVTAETCRGSTYTVTGANTSLGLEAARHLVRLGSATVIMAVRDPAFGLRALADIESPTGISGVAKDLMKIKDEPIVDSNAEDMTQKAYPLSKFLKIMAIRHLTGLLPLQRTGVVINLMCPGLSKQKKRYGRTAEDGSRTLLYGAAAGEDSHGCLLKPCTIAEM</sequence>